<dbReference type="PROSITE" id="PS50994">
    <property type="entry name" value="INTEGRASE"/>
    <property type="match status" value="1"/>
</dbReference>
<dbReference type="EMBL" id="JACIIU010000005">
    <property type="protein sequence ID" value="MBB6260941.1"/>
    <property type="molecule type" value="Genomic_DNA"/>
</dbReference>
<dbReference type="InterPro" id="IPR012337">
    <property type="entry name" value="RNaseH-like_sf"/>
</dbReference>
<keyword evidence="3" id="KW-1185">Reference proteome</keyword>
<accession>A0A841M3P6</accession>
<proteinExistence type="predicted"/>
<dbReference type="InterPro" id="IPR036397">
    <property type="entry name" value="RNaseH_sf"/>
</dbReference>
<gene>
    <name evidence="2" type="ORF">FHS77_001489</name>
</gene>
<dbReference type="Proteomes" id="UP000555393">
    <property type="component" value="Unassembled WGS sequence"/>
</dbReference>
<feature type="domain" description="Integrase catalytic" evidence="1">
    <location>
        <begin position="1"/>
        <end position="103"/>
    </location>
</feature>
<name>A0A841M3P6_9HYPH</name>
<evidence type="ECO:0000313" key="3">
    <source>
        <dbReference type="Proteomes" id="UP000555393"/>
    </source>
</evidence>
<evidence type="ECO:0000313" key="2">
    <source>
        <dbReference type="EMBL" id="MBB6260941.1"/>
    </source>
</evidence>
<organism evidence="2 3">
    <name type="scientific">Paenochrobactrum gallinarii</name>
    <dbReference type="NCBI Taxonomy" id="643673"/>
    <lineage>
        <taxon>Bacteria</taxon>
        <taxon>Pseudomonadati</taxon>
        <taxon>Pseudomonadota</taxon>
        <taxon>Alphaproteobacteria</taxon>
        <taxon>Hyphomicrobiales</taxon>
        <taxon>Brucellaceae</taxon>
        <taxon>Paenochrobactrum</taxon>
    </lineage>
</organism>
<dbReference type="Pfam" id="PF00665">
    <property type="entry name" value="rve"/>
    <property type="match status" value="1"/>
</dbReference>
<dbReference type="SUPFAM" id="SSF53098">
    <property type="entry name" value="Ribonuclease H-like"/>
    <property type="match status" value="1"/>
</dbReference>
<dbReference type="AlphaFoldDB" id="A0A841M3P6"/>
<protein>
    <submittedName>
        <fullName evidence="2">Transposase InsO family protein</fullName>
    </submittedName>
</protein>
<dbReference type="GO" id="GO:0015074">
    <property type="term" value="P:DNA integration"/>
    <property type="evidence" value="ECO:0007669"/>
    <property type="project" value="InterPro"/>
</dbReference>
<evidence type="ECO:0000259" key="1">
    <source>
        <dbReference type="PROSITE" id="PS50994"/>
    </source>
</evidence>
<dbReference type="Gene3D" id="3.30.420.10">
    <property type="entry name" value="Ribonuclease H-like superfamily/Ribonuclease H"/>
    <property type="match status" value="1"/>
</dbReference>
<comment type="caution">
    <text evidence="2">The sequence shown here is derived from an EMBL/GenBank/DDBJ whole genome shotgun (WGS) entry which is preliminary data.</text>
</comment>
<reference evidence="2 3" key="1">
    <citation type="submission" date="2020-08" db="EMBL/GenBank/DDBJ databases">
        <title>Genomic Encyclopedia of Type Strains, Phase IV (KMG-IV): sequencing the most valuable type-strain genomes for metagenomic binning, comparative biology and taxonomic classification.</title>
        <authorList>
            <person name="Goeker M."/>
        </authorList>
    </citation>
    <scope>NUCLEOTIDE SEQUENCE [LARGE SCALE GENOMIC DNA]</scope>
    <source>
        <strain evidence="2 3">DSM 22336</strain>
    </source>
</reference>
<dbReference type="InterPro" id="IPR001584">
    <property type="entry name" value="Integrase_cat-core"/>
</dbReference>
<dbReference type="GO" id="GO:0003676">
    <property type="term" value="F:nucleic acid binding"/>
    <property type="evidence" value="ECO:0007669"/>
    <property type="project" value="InterPro"/>
</dbReference>
<sequence>MDWATRKVLSCRLSNTMYTSFRVEALNEAIFKYGKPEIMNNDQGAQFTGKDWIAILTDAKIKISMDDSGRYPDNIYIERLWRPLKQEATISQLRGGVFDLSGL</sequence>